<protein>
    <submittedName>
        <fullName evidence="1">Uncharacterized protein</fullName>
    </submittedName>
</protein>
<organism evidence="1 2">
    <name type="scientific">Candidatus Nomurabacteria bacterium GW2011_GWC2_42_20</name>
    <dbReference type="NCBI Taxonomy" id="1618756"/>
    <lineage>
        <taxon>Bacteria</taxon>
        <taxon>Candidatus Nomuraibacteriota</taxon>
    </lineage>
</organism>
<reference evidence="1 2" key="1">
    <citation type="journal article" date="2015" name="Nature">
        <title>rRNA introns, odd ribosomes, and small enigmatic genomes across a large radiation of phyla.</title>
        <authorList>
            <person name="Brown C.T."/>
            <person name="Hug L.A."/>
            <person name="Thomas B.C."/>
            <person name="Sharon I."/>
            <person name="Castelle C.J."/>
            <person name="Singh A."/>
            <person name="Wilkins M.J."/>
            <person name="Williams K.H."/>
            <person name="Banfield J.F."/>
        </authorList>
    </citation>
    <scope>NUCLEOTIDE SEQUENCE [LARGE SCALE GENOMIC DNA]</scope>
</reference>
<proteinExistence type="predicted"/>
<name>A0A0G1CC51_9BACT</name>
<gene>
    <name evidence="1" type="ORF">UV12_C0010G0030</name>
</gene>
<dbReference type="AlphaFoldDB" id="A0A0G1CC51"/>
<sequence length="169" mass="18888">MVMIITVAISASLFFSMKNKTEESIKFSEKINELSGKESHTASAASALRRENINIEKISKFFFKENEISVFIKKVEALGPQSGTRITIESLEKGFTEKTVPLLNFRIKAIGTFSEVSRLLVLLENFPGEIGWNTLRVVREDLEAGAVSRGGAPIWRAEAYLTILNFVNE</sequence>
<comment type="caution">
    <text evidence="1">The sequence shown here is derived from an EMBL/GenBank/DDBJ whole genome shotgun (WGS) entry which is preliminary data.</text>
</comment>
<dbReference type="STRING" id="1618756.UV12_C0010G0030"/>
<dbReference type="Proteomes" id="UP000034704">
    <property type="component" value="Unassembled WGS sequence"/>
</dbReference>
<dbReference type="EMBL" id="LCDG01000010">
    <property type="protein sequence ID" value="KKS47213.1"/>
    <property type="molecule type" value="Genomic_DNA"/>
</dbReference>
<evidence type="ECO:0000313" key="2">
    <source>
        <dbReference type="Proteomes" id="UP000034704"/>
    </source>
</evidence>
<accession>A0A0G1CC51</accession>
<evidence type="ECO:0000313" key="1">
    <source>
        <dbReference type="EMBL" id="KKS47213.1"/>
    </source>
</evidence>